<evidence type="ECO:0000313" key="2">
    <source>
        <dbReference type="Proteomes" id="UP000245056"/>
    </source>
</evidence>
<dbReference type="RefSeq" id="WP_109522223.1">
    <property type="nucleotide sequence ID" value="NZ_QFAW01000050.1"/>
</dbReference>
<organism evidence="1 2">
    <name type="scientific">Pseudomonas prosekii</name>
    <dbReference type="NCBI Taxonomy" id="1148509"/>
    <lineage>
        <taxon>Bacteria</taxon>
        <taxon>Pseudomonadati</taxon>
        <taxon>Pseudomonadota</taxon>
        <taxon>Gammaproteobacteria</taxon>
        <taxon>Pseudomonadales</taxon>
        <taxon>Pseudomonadaceae</taxon>
        <taxon>Pseudomonas</taxon>
    </lineage>
</organism>
<reference evidence="1 2" key="1">
    <citation type="submission" date="2018-05" db="EMBL/GenBank/DDBJ databases">
        <title>Genome sequences of two Antarctic strains of Pseudomonas prosekii: insights into adaptation to extreme conditions.</title>
        <authorList>
            <person name="Snopkova K."/>
            <person name="Dufkova K."/>
            <person name="Cejkova D."/>
            <person name="Sedlacek I."/>
            <person name="Smajs D."/>
        </authorList>
    </citation>
    <scope>NUCLEOTIDE SEQUENCE [LARGE SCALE GENOMIC DNA]</scope>
    <source>
        <strain evidence="1 2">P2673</strain>
    </source>
</reference>
<dbReference type="Proteomes" id="UP000245056">
    <property type="component" value="Unassembled WGS sequence"/>
</dbReference>
<accession>A0A2U2D1H4</accession>
<name>A0A2U2D1H4_9PSED</name>
<comment type="caution">
    <text evidence="1">The sequence shown here is derived from an EMBL/GenBank/DDBJ whole genome shotgun (WGS) entry which is preliminary data.</text>
</comment>
<feature type="non-terminal residue" evidence="1">
    <location>
        <position position="745"/>
    </location>
</feature>
<dbReference type="AlphaFoldDB" id="A0A2U2D1H4"/>
<protein>
    <recommendedName>
        <fullName evidence="3">Ig-like domain (Group 3)</fullName>
    </recommendedName>
</protein>
<gene>
    <name evidence="1" type="ORF">C9I49_24965</name>
</gene>
<proteinExistence type="predicted"/>
<sequence length="745" mass="78535">MNQQFDAEISNSVFVLYPVMVPGWATPVEPSGIADGGISRDLYAQVPEGLLCLVDPWIEFSSTVGSLQVSEAFSLSPLAVDDRIDLYLEGRSRPLAGKTIEEKEADQRIRLYLPPGHLREGVNKIWYRVTRPSGNYQNSRALSVLYHLRGPEAPRLEFPADVIASGIDTARADAGVDVRFHYGYMRPYDLIELTGGLAFAERPVVDGETSPVTETYFTDFFQRVGDDPATHFWYWVFDQLGNKAQSEVTNIDVHLQQTTLMPPALFGATSPIDLLAYLNGVTVRVEHLPAMTNDQAQLVEMNAPGAAPFPSLVLNADKRADFTLTPAFLAARQGQDITLKWVLIRNGAPVAESPTLQVKVNRIIDGDTRLPTPKITAVTDDRTLDLSSFTGNTRVLVSAWPGIAIRQPFWVRCEGTNASNAAVVLRIHNGIPIDSAGAQGGEVTRAYLDQLANDSTIRVIVGVNFDGRADEATAVWFPVQPYTIRAIALAVPTLTSVKGVPSGVEILDNGFTVETSVALTGTASKGLPVEIFDGAGSSAVSKGTVTANATTGEWRLTIAVAVGAHSLYAKSGYHPTPVFSNVRNLTVTAAAATTITSVKGSPSGAQIPNGGITTETSVILSGTASKGQKVQVLDGGTLKGEPVANASTGVWTLTVSGLTVAAHSFTAKVGSGAASAARTLTVTAAAATTITSVKGSPSGAEIPNGGITTETSVILSGIASKGQKVQVLDGGTLKGEPVANATTGV</sequence>
<dbReference type="EMBL" id="QFAW01000050">
    <property type="protein sequence ID" value="PWE39874.1"/>
    <property type="molecule type" value="Genomic_DNA"/>
</dbReference>
<evidence type="ECO:0008006" key="3">
    <source>
        <dbReference type="Google" id="ProtNLM"/>
    </source>
</evidence>
<dbReference type="OrthoDB" id="7017389at2"/>
<evidence type="ECO:0000313" key="1">
    <source>
        <dbReference type="EMBL" id="PWE39874.1"/>
    </source>
</evidence>